<dbReference type="InterPro" id="IPR008914">
    <property type="entry name" value="PEBP"/>
</dbReference>
<keyword evidence="3" id="KW-1185">Reference proteome</keyword>
<dbReference type="Pfam" id="PF01161">
    <property type="entry name" value="PBP"/>
    <property type="match status" value="1"/>
</dbReference>
<accession>A0A8C6UYU5</accession>
<protein>
    <recommendedName>
        <fullName evidence="4">Phosphatidylethanolamine-binding protein 4</fullName>
    </recommendedName>
</protein>
<evidence type="ECO:0000313" key="2">
    <source>
        <dbReference type="Ensembl" id="ENSNMLP00000040498.1"/>
    </source>
</evidence>
<sequence>MGPWTQFLVLLSMSFFEQFHFEATEEKLSTLDASFCQGGLEVVYPELDVNECLIVPKSFREKISTVWKAPDIFFSAAHKKRLYVLVMVDPDAKSRANPAFAHWQHWLVADVQGASLRKGQIKGTTLTGKCLSSYTHFYCFFFFSAGDCFF</sequence>
<dbReference type="Ensembl" id="ENSNMLT00000045040.1">
    <property type="protein sequence ID" value="ENSNMLP00000040498.1"/>
    <property type="gene ID" value="ENSNMLG00000024873.1"/>
</dbReference>
<evidence type="ECO:0000256" key="1">
    <source>
        <dbReference type="SAM" id="SignalP"/>
    </source>
</evidence>
<dbReference type="AlphaFoldDB" id="A0A8C6UYU5"/>
<dbReference type="Gene3D" id="3.90.280.10">
    <property type="entry name" value="PEBP-like"/>
    <property type="match status" value="1"/>
</dbReference>
<reference evidence="2" key="2">
    <citation type="submission" date="2025-09" db="UniProtKB">
        <authorList>
            <consortium name="Ensembl"/>
        </authorList>
    </citation>
    <scope>IDENTIFICATION</scope>
</reference>
<name>A0A8C6UYU5_9GOBI</name>
<organism evidence="2 3">
    <name type="scientific">Neogobius melanostomus</name>
    <name type="common">round goby</name>
    <dbReference type="NCBI Taxonomy" id="47308"/>
    <lineage>
        <taxon>Eukaryota</taxon>
        <taxon>Metazoa</taxon>
        <taxon>Chordata</taxon>
        <taxon>Craniata</taxon>
        <taxon>Vertebrata</taxon>
        <taxon>Euteleostomi</taxon>
        <taxon>Actinopterygii</taxon>
        <taxon>Neopterygii</taxon>
        <taxon>Teleostei</taxon>
        <taxon>Neoteleostei</taxon>
        <taxon>Acanthomorphata</taxon>
        <taxon>Gobiaria</taxon>
        <taxon>Gobiiformes</taxon>
        <taxon>Gobioidei</taxon>
        <taxon>Gobiidae</taxon>
        <taxon>Benthophilinae</taxon>
        <taxon>Neogobiini</taxon>
        <taxon>Neogobius</taxon>
    </lineage>
</organism>
<keyword evidence="1" id="KW-0732">Signal</keyword>
<dbReference type="SUPFAM" id="SSF49777">
    <property type="entry name" value="PEBP-like"/>
    <property type="match status" value="1"/>
</dbReference>
<feature type="signal peptide" evidence="1">
    <location>
        <begin position="1"/>
        <end position="16"/>
    </location>
</feature>
<dbReference type="InterPro" id="IPR036610">
    <property type="entry name" value="PEBP-like_sf"/>
</dbReference>
<reference evidence="2" key="1">
    <citation type="submission" date="2025-08" db="UniProtKB">
        <authorList>
            <consortium name="Ensembl"/>
        </authorList>
    </citation>
    <scope>IDENTIFICATION</scope>
</reference>
<evidence type="ECO:0000313" key="3">
    <source>
        <dbReference type="Proteomes" id="UP000694523"/>
    </source>
</evidence>
<dbReference type="Proteomes" id="UP000694523">
    <property type="component" value="Unplaced"/>
</dbReference>
<feature type="chain" id="PRO_5034565282" description="Phosphatidylethanolamine-binding protein 4" evidence="1">
    <location>
        <begin position="17"/>
        <end position="150"/>
    </location>
</feature>
<dbReference type="InterPro" id="IPR035810">
    <property type="entry name" value="PEBP_euk"/>
</dbReference>
<proteinExistence type="predicted"/>
<evidence type="ECO:0008006" key="4">
    <source>
        <dbReference type="Google" id="ProtNLM"/>
    </source>
</evidence>
<dbReference type="PANTHER" id="PTHR11362">
    <property type="entry name" value="PHOSPHATIDYLETHANOLAMINE-BINDING PROTEIN"/>
    <property type="match status" value="1"/>
</dbReference>
<dbReference type="PANTHER" id="PTHR11362:SF82">
    <property type="entry name" value="PHOSPHATIDYLETHANOLAMINE-BINDING PROTEIN 4"/>
    <property type="match status" value="1"/>
</dbReference>